<dbReference type="InterPro" id="IPR001845">
    <property type="entry name" value="HTH_ArsR_DNA-bd_dom"/>
</dbReference>
<dbReference type="InterPro" id="IPR036390">
    <property type="entry name" value="WH_DNA-bd_sf"/>
</dbReference>
<evidence type="ECO:0000256" key="3">
    <source>
        <dbReference type="ARBA" id="ARBA00023163"/>
    </source>
</evidence>
<keyword evidence="2" id="KW-0238">DNA-binding</keyword>
<gene>
    <name evidence="5" type="ORF">EB834_04575</name>
</gene>
<protein>
    <submittedName>
        <fullName evidence="5">ArsR family transcriptional regulator</fullName>
    </submittedName>
</protein>
<dbReference type="Proteomes" id="UP000297736">
    <property type="component" value="Unassembled WGS sequence"/>
</dbReference>
<dbReference type="PROSITE" id="PS50987">
    <property type="entry name" value="HTH_ARSR_2"/>
    <property type="match status" value="1"/>
</dbReference>
<evidence type="ECO:0000313" key="6">
    <source>
        <dbReference type="Proteomes" id="UP000297736"/>
    </source>
</evidence>
<comment type="caution">
    <text evidence="5">The sequence shown here is derived from an EMBL/GenBank/DDBJ whole genome shotgun (WGS) entry which is preliminary data.</text>
</comment>
<proteinExistence type="predicted"/>
<dbReference type="RefSeq" id="WP_135446841.1">
    <property type="nucleotide sequence ID" value="NZ_RHFF01000003.1"/>
</dbReference>
<evidence type="ECO:0000313" key="5">
    <source>
        <dbReference type="EMBL" id="TGD39885.1"/>
    </source>
</evidence>
<dbReference type="InterPro" id="IPR011991">
    <property type="entry name" value="ArsR-like_HTH"/>
</dbReference>
<dbReference type="PRINTS" id="PR00778">
    <property type="entry name" value="HTHARSR"/>
</dbReference>
<dbReference type="InterPro" id="IPR036388">
    <property type="entry name" value="WH-like_DNA-bd_sf"/>
</dbReference>
<dbReference type="PANTHER" id="PTHR43132">
    <property type="entry name" value="ARSENICAL RESISTANCE OPERON REPRESSOR ARSR-RELATED"/>
    <property type="match status" value="1"/>
</dbReference>
<reference evidence="5 6" key="1">
    <citation type="submission" date="2018-10" db="EMBL/GenBank/DDBJ databases">
        <title>Brevibacterium genomes from Austrain hard cheese rinds.</title>
        <authorList>
            <person name="Anast J.M."/>
            <person name="Dzieciol M."/>
            <person name="Schultz D.L."/>
            <person name="Mann E."/>
            <person name="Wagner M."/>
            <person name="Schmitz-Esser S."/>
        </authorList>
    </citation>
    <scope>NUCLEOTIDE SEQUENCE [LARGE SCALE GENOMIC DNA]</scope>
    <source>
        <strain evidence="5 6">L261</strain>
    </source>
</reference>
<feature type="domain" description="HTH arsR-type" evidence="4">
    <location>
        <begin position="19"/>
        <end position="113"/>
    </location>
</feature>
<dbReference type="GO" id="GO:0003700">
    <property type="term" value="F:DNA-binding transcription factor activity"/>
    <property type="evidence" value="ECO:0007669"/>
    <property type="project" value="InterPro"/>
</dbReference>
<dbReference type="SUPFAM" id="SSF46785">
    <property type="entry name" value="Winged helix' DNA-binding domain"/>
    <property type="match status" value="1"/>
</dbReference>
<evidence type="ECO:0000256" key="2">
    <source>
        <dbReference type="ARBA" id="ARBA00023125"/>
    </source>
</evidence>
<dbReference type="NCBIfam" id="NF033788">
    <property type="entry name" value="HTH_metalloreg"/>
    <property type="match status" value="1"/>
</dbReference>
<evidence type="ECO:0000256" key="1">
    <source>
        <dbReference type="ARBA" id="ARBA00023015"/>
    </source>
</evidence>
<dbReference type="EMBL" id="RHFF01000003">
    <property type="protein sequence ID" value="TGD39885.1"/>
    <property type="molecule type" value="Genomic_DNA"/>
</dbReference>
<evidence type="ECO:0000259" key="4">
    <source>
        <dbReference type="PROSITE" id="PS50987"/>
    </source>
</evidence>
<dbReference type="SMART" id="SM00418">
    <property type="entry name" value="HTH_ARSR"/>
    <property type="match status" value="1"/>
</dbReference>
<accession>A0A4Z0KM57</accession>
<keyword evidence="1" id="KW-0805">Transcription regulation</keyword>
<dbReference type="CDD" id="cd00090">
    <property type="entry name" value="HTH_ARSR"/>
    <property type="match status" value="1"/>
</dbReference>
<keyword evidence="3" id="KW-0804">Transcription</keyword>
<dbReference type="Pfam" id="PF01022">
    <property type="entry name" value="HTH_5"/>
    <property type="match status" value="1"/>
</dbReference>
<dbReference type="GO" id="GO:0003677">
    <property type="term" value="F:DNA binding"/>
    <property type="evidence" value="ECO:0007669"/>
    <property type="project" value="UniProtKB-KW"/>
</dbReference>
<dbReference type="InterPro" id="IPR051011">
    <property type="entry name" value="Metal_resp_trans_reg"/>
</dbReference>
<dbReference type="AlphaFoldDB" id="A0A4Z0KM57"/>
<dbReference type="Gene3D" id="1.10.10.10">
    <property type="entry name" value="Winged helix-like DNA-binding domain superfamily/Winged helix DNA-binding domain"/>
    <property type="match status" value="1"/>
</dbReference>
<organism evidence="5 6">
    <name type="scientific">Brevibacterium aurantiacum</name>
    <dbReference type="NCBI Taxonomy" id="273384"/>
    <lineage>
        <taxon>Bacteria</taxon>
        <taxon>Bacillati</taxon>
        <taxon>Actinomycetota</taxon>
        <taxon>Actinomycetes</taxon>
        <taxon>Micrococcales</taxon>
        <taxon>Brevibacteriaceae</taxon>
        <taxon>Brevibacterium</taxon>
    </lineage>
</organism>
<sequence length="126" mass="13270">MSTGGTGPEDPAADLGGDPTSAQVEVAAETFRMLASGTRLRLVWTLVNQELDVSSLAEAIGAAVPTVSQHLAKMRLAGLISSRRDGRRIFYTVDDPHVVSMVREIFEHIAPDGSLAPDPPVSDSSG</sequence>
<name>A0A4Z0KM57_BREAU</name>
<dbReference type="PANTHER" id="PTHR43132:SF8">
    <property type="entry name" value="HTH-TYPE TRANSCRIPTIONAL REGULATOR KMTR"/>
    <property type="match status" value="1"/>
</dbReference>